<proteinExistence type="predicted"/>
<keyword evidence="5" id="KW-0131">Cell cycle</keyword>
<dbReference type="InterPro" id="IPR040909">
    <property type="entry name" value="CHFR_Znf-CRD"/>
</dbReference>
<evidence type="ECO:0000256" key="3">
    <source>
        <dbReference type="ARBA" id="ARBA00022786"/>
    </source>
</evidence>
<comment type="caution">
    <text evidence="7">The sequence shown here is derived from an EMBL/GenBank/DDBJ whole genome shotgun (WGS) entry which is preliminary data.</text>
</comment>
<dbReference type="GO" id="GO:0016567">
    <property type="term" value="P:protein ubiquitination"/>
    <property type="evidence" value="ECO:0007669"/>
    <property type="project" value="TreeGrafter"/>
</dbReference>
<dbReference type="STRING" id="337451.A0A443P443"/>
<feature type="domain" description="E3 ubiquitin-protein ligase CHFR cysteine rich" evidence="6">
    <location>
        <begin position="132"/>
        <end position="224"/>
    </location>
</feature>
<gene>
    <name evidence="7" type="ORF">CKAN_01440800</name>
</gene>
<keyword evidence="4" id="KW-0539">Nucleus</keyword>
<evidence type="ECO:0000313" key="8">
    <source>
        <dbReference type="Proteomes" id="UP000283530"/>
    </source>
</evidence>
<dbReference type="EMBL" id="QPKB01000005">
    <property type="protein sequence ID" value="RWR85538.1"/>
    <property type="molecule type" value="Genomic_DNA"/>
</dbReference>
<dbReference type="GO" id="GO:0005634">
    <property type="term" value="C:nucleus"/>
    <property type="evidence" value="ECO:0007669"/>
    <property type="project" value="UniProtKB-SubCell"/>
</dbReference>
<dbReference type="PANTHER" id="PTHR16079:SF4">
    <property type="entry name" value="E3 UBIQUITIN-PROTEIN LIGASE CHFR"/>
    <property type="match status" value="1"/>
</dbReference>
<dbReference type="InterPro" id="IPR052256">
    <property type="entry name" value="E3_ubiquitin-ligase_CHFR"/>
</dbReference>
<keyword evidence="8" id="KW-1185">Reference proteome</keyword>
<evidence type="ECO:0000256" key="2">
    <source>
        <dbReference type="ARBA" id="ARBA00022679"/>
    </source>
</evidence>
<accession>A0A443P443</accession>
<dbReference type="Proteomes" id="UP000283530">
    <property type="component" value="Unassembled WGS sequence"/>
</dbReference>
<dbReference type="Pfam" id="PF17979">
    <property type="entry name" value="zf-CRD"/>
    <property type="match status" value="1"/>
</dbReference>
<dbReference type="GO" id="GO:0004842">
    <property type="term" value="F:ubiquitin-protein transferase activity"/>
    <property type="evidence" value="ECO:0007669"/>
    <property type="project" value="TreeGrafter"/>
</dbReference>
<evidence type="ECO:0000313" key="7">
    <source>
        <dbReference type="EMBL" id="RWR85538.1"/>
    </source>
</evidence>
<dbReference type="AlphaFoldDB" id="A0A443P443"/>
<dbReference type="GO" id="GO:0006511">
    <property type="term" value="P:ubiquitin-dependent protein catabolic process"/>
    <property type="evidence" value="ECO:0007669"/>
    <property type="project" value="TreeGrafter"/>
</dbReference>
<dbReference type="OrthoDB" id="1305878at2759"/>
<dbReference type="PANTHER" id="PTHR16079">
    <property type="entry name" value="UBIQUITIN LIGASE PROTEIN CHFR"/>
    <property type="match status" value="1"/>
</dbReference>
<evidence type="ECO:0000259" key="6">
    <source>
        <dbReference type="Pfam" id="PF17979"/>
    </source>
</evidence>
<comment type="subcellular location">
    <subcellularLocation>
        <location evidence="1">Nucleus</location>
    </subcellularLocation>
</comment>
<evidence type="ECO:0000256" key="1">
    <source>
        <dbReference type="ARBA" id="ARBA00004123"/>
    </source>
</evidence>
<protein>
    <submittedName>
        <fullName evidence="7">E3 ubiquitin-protein ligase CHFR</fullName>
    </submittedName>
</protein>
<organism evidence="7 8">
    <name type="scientific">Cinnamomum micranthum f. kanehirae</name>
    <dbReference type="NCBI Taxonomy" id="337451"/>
    <lineage>
        <taxon>Eukaryota</taxon>
        <taxon>Viridiplantae</taxon>
        <taxon>Streptophyta</taxon>
        <taxon>Embryophyta</taxon>
        <taxon>Tracheophyta</taxon>
        <taxon>Spermatophyta</taxon>
        <taxon>Magnoliopsida</taxon>
        <taxon>Magnoliidae</taxon>
        <taxon>Laurales</taxon>
        <taxon>Lauraceae</taxon>
        <taxon>Cinnamomum</taxon>
    </lineage>
</organism>
<reference evidence="7 8" key="1">
    <citation type="journal article" date="2019" name="Nat. Plants">
        <title>Stout camphor tree genome fills gaps in understanding of flowering plant genome evolution.</title>
        <authorList>
            <person name="Chaw S.M."/>
            <person name="Liu Y.C."/>
            <person name="Wu Y.W."/>
            <person name="Wang H.Y."/>
            <person name="Lin C.I."/>
            <person name="Wu C.S."/>
            <person name="Ke H.M."/>
            <person name="Chang L.Y."/>
            <person name="Hsu C.Y."/>
            <person name="Yang H.T."/>
            <person name="Sudianto E."/>
            <person name="Hsu M.H."/>
            <person name="Wu K.P."/>
            <person name="Wang L.N."/>
            <person name="Leebens-Mack J.H."/>
            <person name="Tsai I.J."/>
        </authorList>
    </citation>
    <scope>NUCLEOTIDE SEQUENCE [LARGE SCALE GENOMIC DNA]</scope>
    <source>
        <strain evidence="8">cv. Chaw 1501</strain>
        <tissue evidence="7">Young leaves</tissue>
    </source>
</reference>
<keyword evidence="2" id="KW-0808">Transferase</keyword>
<evidence type="ECO:0000256" key="5">
    <source>
        <dbReference type="ARBA" id="ARBA00023306"/>
    </source>
</evidence>
<sequence>MLMMKMHNFSWNKRRIQKENTVVSKNTIQFAILRHHNLESKGRDNSSQMYMMHSWPSTQPLQFSTNDRPLSVDIKVISIDNTLEDKIKDEKRNPDLYSVYMAQASIRATNGQIFELLQYSLTEKIRYLWYYLSQISERTISRLPISTHQNNRYEQYITERCIQQSGKTLQDVISDWIVKFNNREIDRSRLPLLHAETITVGTFLCYDCYEKLVAFLLYWYRVSMPKHLLPPDASQREDCWYGYECRTQHHSEDHAQKRNHVCRPTRGTHRT</sequence>
<keyword evidence="3" id="KW-0833">Ubl conjugation pathway</keyword>
<name>A0A443P443_9MAGN</name>
<evidence type="ECO:0000256" key="4">
    <source>
        <dbReference type="ARBA" id="ARBA00023242"/>
    </source>
</evidence>